<accession>B3SED8</accession>
<dbReference type="InterPro" id="IPR027417">
    <property type="entry name" value="P-loop_NTPase"/>
</dbReference>
<name>B3SED8_TRIAD</name>
<dbReference type="SUPFAM" id="SSF82171">
    <property type="entry name" value="DPP6 N-terminal domain-like"/>
    <property type="match status" value="1"/>
</dbReference>
<reference evidence="2 3" key="1">
    <citation type="journal article" date="2008" name="Nature">
        <title>The Trichoplax genome and the nature of placozoans.</title>
        <authorList>
            <person name="Srivastava M."/>
            <person name="Begovic E."/>
            <person name="Chapman J."/>
            <person name="Putnam N.H."/>
            <person name="Hellsten U."/>
            <person name="Kawashima T."/>
            <person name="Kuo A."/>
            <person name="Mitros T."/>
            <person name="Salamov A."/>
            <person name="Carpenter M.L."/>
            <person name="Signorovitch A.Y."/>
            <person name="Moreno M.A."/>
            <person name="Kamm K."/>
            <person name="Grimwood J."/>
            <person name="Schmutz J."/>
            <person name="Shapiro H."/>
            <person name="Grigoriev I.V."/>
            <person name="Buss L.W."/>
            <person name="Schierwater B."/>
            <person name="Dellaporta S.L."/>
            <person name="Rokhsar D.S."/>
        </authorList>
    </citation>
    <scope>NUCLEOTIDE SEQUENCE [LARGE SCALE GENOMIC DNA]</scope>
    <source>
        <strain evidence="2 3">Grell-BS-1999</strain>
    </source>
</reference>
<dbReference type="PhylomeDB" id="B3SED8"/>
<dbReference type="GeneID" id="6759821"/>
<dbReference type="PANTHER" id="PTHR22845">
    <property type="entry name" value="APOPTOTIC PROTEASE-ACTIVATING FACTOR 1"/>
    <property type="match status" value="1"/>
</dbReference>
<dbReference type="Gene3D" id="1.10.8.430">
    <property type="entry name" value="Helical domain of apoptotic protease-activating factors"/>
    <property type="match status" value="1"/>
</dbReference>
<feature type="non-terminal residue" evidence="2">
    <location>
        <position position="1"/>
    </location>
</feature>
<keyword evidence="3" id="KW-1185">Reference proteome</keyword>
<keyword evidence="1" id="KW-0175">Coiled coil</keyword>
<evidence type="ECO:0000313" key="2">
    <source>
        <dbReference type="EMBL" id="EDV18907.1"/>
    </source>
</evidence>
<dbReference type="CTD" id="6759821"/>
<dbReference type="Gene3D" id="3.40.50.300">
    <property type="entry name" value="P-loop containing nucleotide triphosphate hydrolases"/>
    <property type="match status" value="1"/>
</dbReference>
<dbReference type="Gene3D" id="1.10.10.10">
    <property type="entry name" value="Winged helix-like DNA-binding domain superfamily/Winged helix DNA-binding domain"/>
    <property type="match status" value="1"/>
</dbReference>
<dbReference type="InterPro" id="IPR036388">
    <property type="entry name" value="WH-like_DNA-bd_sf"/>
</dbReference>
<dbReference type="GO" id="GO:0006915">
    <property type="term" value="P:apoptotic process"/>
    <property type="evidence" value="ECO:0007669"/>
    <property type="project" value="UniProtKB-KW"/>
</dbReference>
<dbReference type="AlphaFoldDB" id="B3SED8"/>
<gene>
    <name evidence="2" type="ORF">TRIADDRAFT_62630</name>
</gene>
<dbReference type="GO" id="GO:0043531">
    <property type="term" value="F:ADP binding"/>
    <property type="evidence" value="ECO:0007669"/>
    <property type="project" value="InterPro"/>
</dbReference>
<dbReference type="Proteomes" id="UP000009022">
    <property type="component" value="Unassembled WGS sequence"/>
</dbReference>
<organism evidence="2 3">
    <name type="scientific">Trichoplax adhaerens</name>
    <name type="common">Trichoplax reptans</name>
    <dbReference type="NCBI Taxonomy" id="10228"/>
    <lineage>
        <taxon>Eukaryota</taxon>
        <taxon>Metazoa</taxon>
        <taxon>Placozoa</taxon>
        <taxon>Uniplacotomia</taxon>
        <taxon>Trichoplacea</taxon>
        <taxon>Trichoplacidae</taxon>
        <taxon>Trichoplax</taxon>
    </lineage>
</organism>
<dbReference type="PANTHER" id="PTHR22845:SF5">
    <property type="entry name" value="APOPTOTIC PROTEASE-ACTIVATING FACTOR 1"/>
    <property type="match status" value="1"/>
</dbReference>
<dbReference type="InParanoid" id="B3SED8"/>
<dbReference type="OrthoDB" id="1357022at2759"/>
<sequence>IPLRELPPTPEGRYVIRKKSVGQICTQLQKIDKSNGQILIHGMAGSGKTTTVCQSVRQAIADMGLFKSNGCYWMKIANSRLSETLFIFDDIWKKDHYKYLSFAKKSISTSRFKYRENELDHHCIRLQENLTYDEAIELLALLAVNDNARTLLKSSVVEKVIDSCQGLPLAITLIGHLGLETEKEWNRAKGIIAKKSADIELAHYGFNLYGTLQLSVDSLENENKQLFEQLAVFKRVSIPIQSVASLWNYDVIEARPLVKKMHNKSLLTYDEENQSAFTIFLFPSQAIYESIGKNVRDKSISVSNPEFEPLRIIGTQNNAKEDCQIVIKDYQTSQTVLGISKPSMDIEEVEISADGRTAAFKQIGKKDKWIVYDVDKNKEICFAGNDQGNTDFVSVQFCPGQSETQVIMTLSEDFREVKIWKIEGNCITSANKKISCEYDIEYCRWVRMQDSVCVLLWWRKYRSRGEYKDYVPDDPEEWINECQIEMWNAQEWTRRSFKVPAFIDARDESRKWYFATNEFQRGLPLTHINIYRDETYMILSYTRILRSTVGLLKMEERIEFENQFRPILHDMLPDNILVSGDQPMITIDCTSRKLILKMSGDQVQSRVELDQSGRSMFIPGSNRLLIYHARNVYEYNLQGDKIAWRGTSQTQSFDLDRPQRNPQTAINNFDLIERLGIEDYGEYRESINRILEEESTAKDRIRFRYRKKDNTLILMDIFSSFNSWIITINLTTGMKSVDRLTWSHLVGVVYVDDDYLYVWERKEDDSLKCYKFGDGEYQLLQNIPYQWEEGLICKIMMNYNPHKIEHSPLRMKKEKLVDVWGEKDAEMIANVLAMILNLEENKNLRMKRYKDNIKYFDNFETQFFDHENLWSDKQLILYENSFHQCSFNIYNPQTLQLQITLPFQPHDHFFIEDMQWNLQHSELIIKGDMDYCLVTHVK</sequence>
<dbReference type="KEGG" id="tad:TRIADDRAFT_62630"/>
<protein>
    <submittedName>
        <fullName evidence="2">Uncharacterized protein</fullName>
    </submittedName>
</protein>
<dbReference type="RefSeq" id="XP_002118607.1">
    <property type="nucleotide sequence ID" value="XM_002118571.1"/>
</dbReference>
<dbReference type="EMBL" id="DS985440">
    <property type="protein sequence ID" value="EDV18907.1"/>
    <property type="molecule type" value="Genomic_DNA"/>
</dbReference>
<dbReference type="eggNOG" id="KOG4658">
    <property type="taxonomic scope" value="Eukaryota"/>
</dbReference>
<evidence type="ECO:0000313" key="3">
    <source>
        <dbReference type="Proteomes" id="UP000009022"/>
    </source>
</evidence>
<dbReference type="InterPro" id="IPR042197">
    <property type="entry name" value="Apaf_helical"/>
</dbReference>
<dbReference type="SUPFAM" id="SSF52540">
    <property type="entry name" value="P-loop containing nucleoside triphosphate hydrolases"/>
    <property type="match status" value="1"/>
</dbReference>
<dbReference type="STRING" id="10228.B3SED8"/>
<feature type="coiled-coil region" evidence="1">
    <location>
        <begin position="209"/>
        <end position="236"/>
    </location>
</feature>
<dbReference type="GO" id="GO:0005829">
    <property type="term" value="C:cytosol"/>
    <property type="evidence" value="ECO:0007669"/>
    <property type="project" value="UniProtKB-ARBA"/>
</dbReference>
<evidence type="ECO:0000256" key="1">
    <source>
        <dbReference type="SAM" id="Coils"/>
    </source>
</evidence>
<dbReference type="HOGENOM" id="CLU_011484_0_0_1"/>
<proteinExistence type="predicted"/>